<dbReference type="InterPro" id="IPR000504">
    <property type="entry name" value="RRM_dom"/>
</dbReference>
<sequence>MFAAARPFFPIILSNIAPGTTDGDICTALASYGTVHHCFLPCATQEEELRAIVVFTCPKEANLAIKELDGAEADGYLLSARAARDGERASLALLARMS</sequence>
<evidence type="ECO:0000313" key="4">
    <source>
        <dbReference type="Proteomes" id="UP000324748"/>
    </source>
</evidence>
<dbReference type="AlphaFoldDB" id="A0A5B0QYZ3"/>
<protein>
    <recommendedName>
        <fullName evidence="1">RRM domain-containing protein</fullName>
    </recommendedName>
</protein>
<dbReference type="Proteomes" id="UP000324748">
    <property type="component" value="Unassembled WGS sequence"/>
</dbReference>
<evidence type="ECO:0000313" key="3">
    <source>
        <dbReference type="EMBL" id="KAA1118521.1"/>
    </source>
</evidence>
<dbReference type="Pfam" id="PF00076">
    <property type="entry name" value="RRM_1"/>
    <property type="match status" value="1"/>
</dbReference>
<proteinExistence type="predicted"/>
<keyword evidence="4" id="KW-1185">Reference proteome</keyword>
<dbReference type="OrthoDB" id="5382468at2759"/>
<dbReference type="Proteomes" id="UP000325313">
    <property type="component" value="Unassembled WGS sequence"/>
</dbReference>
<comment type="caution">
    <text evidence="3">The sequence shown here is derived from an EMBL/GenBank/DDBJ whole genome shotgun (WGS) entry which is preliminary data.</text>
</comment>
<dbReference type="EMBL" id="VSWC01000002">
    <property type="protein sequence ID" value="KAA1117505.1"/>
    <property type="molecule type" value="Genomic_DNA"/>
</dbReference>
<accession>A0A5B0QYZ3</accession>
<feature type="domain" description="RRM" evidence="1">
    <location>
        <begin position="11"/>
        <end position="76"/>
    </location>
</feature>
<dbReference type="SUPFAM" id="SSF54928">
    <property type="entry name" value="RNA-binding domain, RBD"/>
    <property type="match status" value="1"/>
</dbReference>
<dbReference type="InterPro" id="IPR012677">
    <property type="entry name" value="Nucleotide-bd_a/b_plait_sf"/>
</dbReference>
<evidence type="ECO:0000259" key="1">
    <source>
        <dbReference type="Pfam" id="PF00076"/>
    </source>
</evidence>
<dbReference type="InterPro" id="IPR035979">
    <property type="entry name" value="RBD_domain_sf"/>
</dbReference>
<organism evidence="3 5">
    <name type="scientific">Puccinia graminis f. sp. tritici</name>
    <dbReference type="NCBI Taxonomy" id="56615"/>
    <lineage>
        <taxon>Eukaryota</taxon>
        <taxon>Fungi</taxon>
        <taxon>Dikarya</taxon>
        <taxon>Basidiomycota</taxon>
        <taxon>Pucciniomycotina</taxon>
        <taxon>Pucciniomycetes</taxon>
        <taxon>Pucciniales</taxon>
        <taxon>Pucciniaceae</taxon>
        <taxon>Puccinia</taxon>
    </lineage>
</organism>
<gene>
    <name evidence="2" type="ORF">PGT21_009713</name>
    <name evidence="3" type="ORF">PGTUg99_003583</name>
</gene>
<dbReference type="GO" id="GO:0003723">
    <property type="term" value="F:RNA binding"/>
    <property type="evidence" value="ECO:0007669"/>
    <property type="project" value="InterPro"/>
</dbReference>
<reference evidence="4 5" key="1">
    <citation type="submission" date="2019-05" db="EMBL/GenBank/DDBJ databases">
        <title>Emergence of the Ug99 lineage of the wheat stem rust pathogen through somatic hybridization.</title>
        <authorList>
            <person name="Li F."/>
            <person name="Upadhyaya N.M."/>
            <person name="Sperschneider J."/>
            <person name="Matny O."/>
            <person name="Nguyen-Phuc H."/>
            <person name="Mago R."/>
            <person name="Raley C."/>
            <person name="Miller M.E."/>
            <person name="Silverstein K.A.T."/>
            <person name="Henningsen E."/>
            <person name="Hirsch C.D."/>
            <person name="Visser B."/>
            <person name="Pretorius Z.A."/>
            <person name="Steffenson B.J."/>
            <person name="Schwessinger B."/>
            <person name="Dodds P.N."/>
            <person name="Figueroa M."/>
        </authorList>
    </citation>
    <scope>NUCLEOTIDE SEQUENCE [LARGE SCALE GENOMIC DNA]</scope>
    <source>
        <strain evidence="2">21-0</strain>
        <strain evidence="3 5">Ug99</strain>
    </source>
</reference>
<dbReference type="CDD" id="cd00590">
    <property type="entry name" value="RRM_SF"/>
    <property type="match status" value="1"/>
</dbReference>
<dbReference type="EMBL" id="VDEP01000248">
    <property type="protein sequence ID" value="KAA1118521.1"/>
    <property type="molecule type" value="Genomic_DNA"/>
</dbReference>
<evidence type="ECO:0000313" key="2">
    <source>
        <dbReference type="EMBL" id="KAA1117505.1"/>
    </source>
</evidence>
<dbReference type="Gene3D" id="3.30.70.330">
    <property type="match status" value="1"/>
</dbReference>
<name>A0A5B0QYZ3_PUCGR</name>
<evidence type="ECO:0000313" key="5">
    <source>
        <dbReference type="Proteomes" id="UP000325313"/>
    </source>
</evidence>